<accession>A0A8D8HZA7</accession>
<name>A0A8D8HZA7_CULPI</name>
<organism evidence="1">
    <name type="scientific">Culex pipiens</name>
    <name type="common">House mosquito</name>
    <dbReference type="NCBI Taxonomy" id="7175"/>
    <lineage>
        <taxon>Eukaryota</taxon>
        <taxon>Metazoa</taxon>
        <taxon>Ecdysozoa</taxon>
        <taxon>Arthropoda</taxon>
        <taxon>Hexapoda</taxon>
        <taxon>Insecta</taxon>
        <taxon>Pterygota</taxon>
        <taxon>Neoptera</taxon>
        <taxon>Endopterygota</taxon>
        <taxon>Diptera</taxon>
        <taxon>Nematocera</taxon>
        <taxon>Culicoidea</taxon>
        <taxon>Culicidae</taxon>
        <taxon>Culicinae</taxon>
        <taxon>Culicini</taxon>
        <taxon>Culex</taxon>
        <taxon>Culex</taxon>
    </lineage>
</organism>
<reference evidence="1" key="1">
    <citation type="submission" date="2021-05" db="EMBL/GenBank/DDBJ databases">
        <authorList>
            <person name="Alioto T."/>
            <person name="Alioto T."/>
            <person name="Gomez Garrido J."/>
        </authorList>
    </citation>
    <scope>NUCLEOTIDE SEQUENCE</scope>
</reference>
<sequence>MLESLVLDDAASTFFVIIVSTSENTQKCITKTKRPALRRCVYHRENSLNGSNFTESTEEEGCVDIPYQTLQYILREKIYLKLYKLYRRPQIDKQKSLLGLLQNRV</sequence>
<dbReference type="AlphaFoldDB" id="A0A8D8HZA7"/>
<dbReference type="EMBL" id="HBUE01337141">
    <property type="protein sequence ID" value="CAG6596673.1"/>
    <property type="molecule type" value="Transcribed_RNA"/>
</dbReference>
<evidence type="ECO:0000313" key="1">
    <source>
        <dbReference type="EMBL" id="CAG6544535.1"/>
    </source>
</evidence>
<proteinExistence type="predicted"/>
<dbReference type="EMBL" id="HBUE01004471">
    <property type="protein sequence ID" value="CAG6445246.1"/>
    <property type="molecule type" value="Transcribed_RNA"/>
</dbReference>
<protein>
    <submittedName>
        <fullName evidence="1">(northern house mosquito) hypothetical protein</fullName>
    </submittedName>
</protein>
<dbReference type="EMBL" id="HBUE01230352">
    <property type="protein sequence ID" value="CAG6544535.1"/>
    <property type="molecule type" value="Transcribed_RNA"/>
</dbReference>